<evidence type="ECO:0000256" key="2">
    <source>
        <dbReference type="SAM" id="Phobius"/>
    </source>
</evidence>
<dbReference type="SUPFAM" id="SSF52172">
    <property type="entry name" value="CheY-like"/>
    <property type="match status" value="1"/>
</dbReference>
<feature type="transmembrane region" description="Helical" evidence="2">
    <location>
        <begin position="6"/>
        <end position="32"/>
    </location>
</feature>
<dbReference type="EMBL" id="CP059851">
    <property type="protein sequence ID" value="QMW21902.1"/>
    <property type="molecule type" value="Genomic_DNA"/>
</dbReference>
<evidence type="ECO:0000259" key="3">
    <source>
        <dbReference type="Pfam" id="PF00072"/>
    </source>
</evidence>
<accession>A0A7G5IEW0</accession>
<dbReference type="KEGG" id="sand:H3309_10955"/>
<dbReference type="InterPro" id="IPR011006">
    <property type="entry name" value="CheY-like_superfamily"/>
</dbReference>
<feature type="compositionally biased region" description="Pro residues" evidence="1">
    <location>
        <begin position="108"/>
        <end position="118"/>
    </location>
</feature>
<evidence type="ECO:0000313" key="4">
    <source>
        <dbReference type="EMBL" id="QMW21902.1"/>
    </source>
</evidence>
<reference evidence="4 5" key="1">
    <citation type="submission" date="2020-07" db="EMBL/GenBank/DDBJ databases">
        <title>Complete genome sequence for Sandaracinobacter sp. M6.</title>
        <authorList>
            <person name="Tang Y."/>
            <person name="Liu Q."/>
            <person name="Guo Z."/>
            <person name="Lei P."/>
            <person name="Huang B."/>
        </authorList>
    </citation>
    <scope>NUCLEOTIDE SEQUENCE [LARGE SCALE GENOMIC DNA]</scope>
    <source>
        <strain evidence="4 5">M6</strain>
    </source>
</reference>
<keyword evidence="2" id="KW-0472">Membrane</keyword>
<feature type="domain" description="Response regulatory" evidence="3">
    <location>
        <begin position="171"/>
        <end position="266"/>
    </location>
</feature>
<proteinExistence type="predicted"/>
<feature type="region of interest" description="Disordered" evidence="1">
    <location>
        <begin position="94"/>
        <end position="163"/>
    </location>
</feature>
<dbReference type="Gene3D" id="3.40.50.2300">
    <property type="match status" value="1"/>
</dbReference>
<keyword evidence="5" id="KW-1185">Reference proteome</keyword>
<evidence type="ECO:0000256" key="1">
    <source>
        <dbReference type="SAM" id="MobiDB-lite"/>
    </source>
</evidence>
<sequence length="287" mass="30048">MTPTALTAWTALIGALTAMVWPLIALGALVVMRKPLIAALQRMGSDGGTIEIFGVKLNVGKATEEQQKLIEDLQRQVAVLRDASRIQDELMGRTRDWNATAPGRLPTAYPPSPAPGPTWSPLAPTAGQENDPPSPVTAPAPMAPAAPPPPAPATIAASAPPPQRRASNRLLWVDDFPDNNAVLVASLEHRGVPVTQVRESDTALAHFEPGFYGAVISDMGRGVEADAGVALTKAIRARDADIPIFIFCSTDAKQKFGGAALAAGASFVTSSTTLLLGKLEDIGIGVW</sequence>
<feature type="compositionally biased region" description="Pro residues" evidence="1">
    <location>
        <begin position="132"/>
        <end position="152"/>
    </location>
</feature>
<organism evidence="4 5">
    <name type="scientific">Sandaracinobacteroides saxicola</name>
    <dbReference type="NCBI Taxonomy" id="2759707"/>
    <lineage>
        <taxon>Bacteria</taxon>
        <taxon>Pseudomonadati</taxon>
        <taxon>Pseudomonadota</taxon>
        <taxon>Alphaproteobacteria</taxon>
        <taxon>Sphingomonadales</taxon>
        <taxon>Sphingosinicellaceae</taxon>
        <taxon>Sandaracinobacteroides</taxon>
    </lineage>
</organism>
<protein>
    <recommendedName>
        <fullName evidence="3">Response regulatory domain-containing protein</fullName>
    </recommendedName>
</protein>
<dbReference type="InterPro" id="IPR001789">
    <property type="entry name" value="Sig_transdc_resp-reg_receiver"/>
</dbReference>
<evidence type="ECO:0000313" key="5">
    <source>
        <dbReference type="Proteomes" id="UP000515292"/>
    </source>
</evidence>
<name>A0A7G5IEW0_9SPHN</name>
<keyword evidence="2" id="KW-1133">Transmembrane helix</keyword>
<dbReference type="Pfam" id="PF00072">
    <property type="entry name" value="Response_reg"/>
    <property type="match status" value="1"/>
</dbReference>
<keyword evidence="2" id="KW-0812">Transmembrane</keyword>
<dbReference type="AlphaFoldDB" id="A0A7G5IEW0"/>
<dbReference type="Proteomes" id="UP000515292">
    <property type="component" value="Chromosome"/>
</dbReference>
<dbReference type="GO" id="GO:0000160">
    <property type="term" value="P:phosphorelay signal transduction system"/>
    <property type="evidence" value="ECO:0007669"/>
    <property type="project" value="InterPro"/>
</dbReference>
<gene>
    <name evidence="4" type="ORF">H3309_10955</name>
</gene>
<dbReference type="RefSeq" id="WP_182294748.1">
    <property type="nucleotide sequence ID" value="NZ_CP059851.1"/>
</dbReference>